<feature type="region of interest" description="Disordered" evidence="2">
    <location>
        <begin position="380"/>
        <end position="413"/>
    </location>
</feature>
<keyword evidence="1" id="KW-0479">Metal-binding</keyword>
<feature type="compositionally biased region" description="Basic residues" evidence="2">
    <location>
        <begin position="390"/>
        <end position="399"/>
    </location>
</feature>
<dbReference type="VEuPathDB" id="FungiDB:RhiirFUN_015147"/>
<reference evidence="4" key="1">
    <citation type="submission" date="2020-05" db="EMBL/GenBank/DDBJ databases">
        <authorList>
            <person name="Rincon C."/>
            <person name="Sanders R I."/>
            <person name="Robbins C."/>
            <person name="Chaturvedi A."/>
        </authorList>
    </citation>
    <scope>NUCLEOTIDE SEQUENCE</scope>
    <source>
        <strain evidence="4">CHB12</strain>
    </source>
</reference>
<keyword evidence="1" id="KW-0863">Zinc-finger</keyword>
<proteinExistence type="predicted"/>
<keyword evidence="1" id="KW-0862">Zinc</keyword>
<dbReference type="Proteomes" id="UP000684084">
    <property type="component" value="Unassembled WGS sequence"/>
</dbReference>
<protein>
    <recommendedName>
        <fullName evidence="3">SWIM-type domain-containing protein</fullName>
    </recommendedName>
</protein>
<dbReference type="OrthoDB" id="2375848at2759"/>
<accession>A0A915YR46</accession>
<evidence type="ECO:0000256" key="1">
    <source>
        <dbReference type="PROSITE-ProRule" id="PRU00325"/>
    </source>
</evidence>
<sequence>MRNSYSEEQFNTKYQEMLDKYEPCRPYLEKRIYPSRESWARYCISKIFTAGIESTQRVESINGVIKKLVDRGTLLKELVMAIERELDKESHYTRINDFYGSNPSVGLPSTYNTIFKELDSVLEANLLAIPLSIHRAQMNQSLLYQANLVSINQVEDEETNFNNSVLGILGHSHDIPQIRLRELLNGIFYNDITEIWEVSYIASKTSKSHYVVILKDATLLCTCMFIVNQGMICRHQFRVLIQSDNAIFHISHIHTRWFNLSSDPPTNSTGFITIVNGEKNHITIPLSYMNQLRTDNVYTPMIREKVNKKIQYGAVMSIAKTSIQIAVTEDVTAELIGILTQFIMKYGRSTGLSIEKSTESLQDSQGSSIQDNLQPLSVLPDISNPEYHKPKGRPPKRYKSTVENNRITSGKPDDVTVQKTCSYCSGKGHNIRGCPKYKAESSANKENEYLV</sequence>
<name>A0A915YR46_9GLOM</name>
<dbReference type="PROSITE" id="PS50966">
    <property type="entry name" value="ZF_SWIM"/>
    <property type="match status" value="1"/>
</dbReference>
<evidence type="ECO:0000313" key="4">
    <source>
        <dbReference type="EMBL" id="CAB5311077.1"/>
    </source>
</evidence>
<dbReference type="PANTHER" id="PTHR47718">
    <property type="entry name" value="OS01G0519700 PROTEIN"/>
    <property type="match status" value="1"/>
</dbReference>
<evidence type="ECO:0000259" key="3">
    <source>
        <dbReference type="PROSITE" id="PS50966"/>
    </source>
</evidence>
<dbReference type="EMBL" id="CAGKOT010000002">
    <property type="protein sequence ID" value="CAB5311077.1"/>
    <property type="molecule type" value="Genomic_DNA"/>
</dbReference>
<comment type="caution">
    <text evidence="4">The sequence shown here is derived from an EMBL/GenBank/DDBJ whole genome shotgun (WGS) entry which is preliminary data.</text>
</comment>
<dbReference type="GO" id="GO:0008270">
    <property type="term" value="F:zinc ion binding"/>
    <property type="evidence" value="ECO:0007669"/>
    <property type="project" value="UniProtKB-KW"/>
</dbReference>
<organism evidence="4 5">
    <name type="scientific">Rhizophagus irregularis</name>
    <dbReference type="NCBI Taxonomy" id="588596"/>
    <lineage>
        <taxon>Eukaryota</taxon>
        <taxon>Fungi</taxon>
        <taxon>Fungi incertae sedis</taxon>
        <taxon>Mucoromycota</taxon>
        <taxon>Glomeromycotina</taxon>
        <taxon>Glomeromycetes</taxon>
        <taxon>Glomerales</taxon>
        <taxon>Glomeraceae</taxon>
        <taxon>Rhizophagus</taxon>
    </lineage>
</organism>
<evidence type="ECO:0000313" key="5">
    <source>
        <dbReference type="Proteomes" id="UP000684084"/>
    </source>
</evidence>
<gene>
    <name evidence="4" type="ORF">CHRIB12_LOCUS1541</name>
</gene>
<dbReference type="InterPro" id="IPR007527">
    <property type="entry name" value="Znf_SWIM"/>
</dbReference>
<evidence type="ECO:0000256" key="2">
    <source>
        <dbReference type="SAM" id="MobiDB-lite"/>
    </source>
</evidence>
<dbReference type="AlphaFoldDB" id="A0A915YR46"/>
<feature type="domain" description="SWIM-type" evidence="3">
    <location>
        <begin position="210"/>
        <end position="244"/>
    </location>
</feature>